<name>A0A419X6L5_9BACT</name>
<dbReference type="InterPro" id="IPR051198">
    <property type="entry name" value="BchE-like"/>
</dbReference>
<dbReference type="PROSITE" id="PS51918">
    <property type="entry name" value="RADICAL_SAM"/>
    <property type="match status" value="1"/>
</dbReference>
<keyword evidence="2" id="KW-0949">S-adenosyl-L-methionine</keyword>
<gene>
    <name evidence="7" type="ORF">BXY64_0364</name>
</gene>
<dbReference type="SFLD" id="SFLDS00029">
    <property type="entry name" value="Radical_SAM"/>
    <property type="match status" value="1"/>
</dbReference>
<evidence type="ECO:0000256" key="4">
    <source>
        <dbReference type="ARBA" id="ARBA00023004"/>
    </source>
</evidence>
<evidence type="ECO:0000256" key="5">
    <source>
        <dbReference type="ARBA" id="ARBA00023014"/>
    </source>
</evidence>
<evidence type="ECO:0000313" key="7">
    <source>
        <dbReference type="EMBL" id="RKE03367.1"/>
    </source>
</evidence>
<dbReference type="InterPro" id="IPR006638">
    <property type="entry name" value="Elp3/MiaA/NifB-like_rSAM"/>
</dbReference>
<proteinExistence type="predicted"/>
<organism evidence="7 8">
    <name type="scientific">Marinifilum flexuosum</name>
    <dbReference type="NCBI Taxonomy" id="1117708"/>
    <lineage>
        <taxon>Bacteria</taxon>
        <taxon>Pseudomonadati</taxon>
        <taxon>Bacteroidota</taxon>
        <taxon>Bacteroidia</taxon>
        <taxon>Marinilabiliales</taxon>
        <taxon>Marinifilaceae</taxon>
    </lineage>
</organism>
<evidence type="ECO:0000313" key="8">
    <source>
        <dbReference type="Proteomes" id="UP000284531"/>
    </source>
</evidence>
<dbReference type="Pfam" id="PF04055">
    <property type="entry name" value="Radical_SAM"/>
    <property type="match status" value="1"/>
</dbReference>
<dbReference type="SMART" id="SM00729">
    <property type="entry name" value="Elp3"/>
    <property type="match status" value="1"/>
</dbReference>
<evidence type="ECO:0000259" key="6">
    <source>
        <dbReference type="PROSITE" id="PS51918"/>
    </source>
</evidence>
<dbReference type="AlphaFoldDB" id="A0A419X6L5"/>
<keyword evidence="5" id="KW-0411">Iron-sulfur</keyword>
<dbReference type="CDD" id="cd01335">
    <property type="entry name" value="Radical_SAM"/>
    <property type="match status" value="1"/>
</dbReference>
<dbReference type="GO" id="GO:0051536">
    <property type="term" value="F:iron-sulfur cluster binding"/>
    <property type="evidence" value="ECO:0007669"/>
    <property type="project" value="UniProtKB-KW"/>
</dbReference>
<dbReference type="InterPro" id="IPR058240">
    <property type="entry name" value="rSAM_sf"/>
</dbReference>
<reference evidence="7 8" key="1">
    <citation type="submission" date="2018-09" db="EMBL/GenBank/DDBJ databases">
        <title>Genomic Encyclopedia of Archaeal and Bacterial Type Strains, Phase II (KMG-II): from individual species to whole genera.</title>
        <authorList>
            <person name="Goeker M."/>
        </authorList>
    </citation>
    <scope>NUCLEOTIDE SEQUENCE [LARGE SCALE GENOMIC DNA]</scope>
    <source>
        <strain evidence="7 8">DSM 21950</strain>
    </source>
</reference>
<dbReference type="SUPFAM" id="SSF102114">
    <property type="entry name" value="Radical SAM enzymes"/>
    <property type="match status" value="1"/>
</dbReference>
<dbReference type="PANTHER" id="PTHR43409">
    <property type="entry name" value="ANAEROBIC MAGNESIUM-PROTOPORPHYRIN IX MONOMETHYL ESTER CYCLASE-RELATED"/>
    <property type="match status" value="1"/>
</dbReference>
<dbReference type="Proteomes" id="UP000284531">
    <property type="component" value="Unassembled WGS sequence"/>
</dbReference>
<keyword evidence="4" id="KW-0408">Iron</keyword>
<accession>A0A419X6L5</accession>
<dbReference type="InterPro" id="IPR013785">
    <property type="entry name" value="Aldolase_TIM"/>
</dbReference>
<dbReference type="InterPro" id="IPR007197">
    <property type="entry name" value="rSAM"/>
</dbReference>
<evidence type="ECO:0000256" key="1">
    <source>
        <dbReference type="ARBA" id="ARBA00001966"/>
    </source>
</evidence>
<feature type="domain" description="Radical SAM core" evidence="6">
    <location>
        <begin position="44"/>
        <end position="267"/>
    </location>
</feature>
<dbReference type="GO" id="GO:0003824">
    <property type="term" value="F:catalytic activity"/>
    <property type="evidence" value="ECO:0007669"/>
    <property type="project" value="InterPro"/>
</dbReference>
<dbReference type="GO" id="GO:0046872">
    <property type="term" value="F:metal ion binding"/>
    <property type="evidence" value="ECO:0007669"/>
    <property type="project" value="UniProtKB-KW"/>
</dbReference>
<dbReference type="SFLD" id="SFLDG01082">
    <property type="entry name" value="B12-binding_domain_containing"/>
    <property type="match status" value="1"/>
</dbReference>
<dbReference type="PANTHER" id="PTHR43409:SF4">
    <property type="entry name" value="RADICAL SAM SUPERFAMILY PROTEIN"/>
    <property type="match status" value="1"/>
</dbReference>
<dbReference type="SFLD" id="SFLDG01095">
    <property type="entry name" value="Uncharacterised_Radical_SAM_Su"/>
    <property type="match status" value="1"/>
</dbReference>
<evidence type="ECO:0000256" key="2">
    <source>
        <dbReference type="ARBA" id="ARBA00022691"/>
    </source>
</evidence>
<dbReference type="Gene3D" id="3.20.20.70">
    <property type="entry name" value="Aldolase class I"/>
    <property type="match status" value="1"/>
</dbReference>
<protein>
    <submittedName>
        <fullName evidence="7">Radical SAM family protein</fullName>
    </submittedName>
</protein>
<comment type="caution">
    <text evidence="7">The sequence shown here is derived from an EMBL/GenBank/DDBJ whole genome shotgun (WGS) entry which is preliminary data.</text>
</comment>
<evidence type="ECO:0000256" key="3">
    <source>
        <dbReference type="ARBA" id="ARBA00022723"/>
    </source>
</evidence>
<dbReference type="EMBL" id="RAPQ01000008">
    <property type="protein sequence ID" value="RKE03367.1"/>
    <property type="molecule type" value="Genomic_DNA"/>
</dbReference>
<keyword evidence="3" id="KW-0479">Metal-binding</keyword>
<keyword evidence="8" id="KW-1185">Reference proteome</keyword>
<comment type="cofactor">
    <cofactor evidence="1">
        <name>[4Fe-4S] cluster</name>
        <dbReference type="ChEBI" id="CHEBI:49883"/>
    </cofactor>
</comment>
<sequence length="326" mass="37523">MKTQIFMMLMILYDFNHLYLQTLHATSLRIIFALMIQYDEPLFRPPSEAYSFILQVTLGCAWNKCAFCEMYSSKQFRTRKEEDIFADIDSMQSYANHYRKVFLADGNAMVLSFDKLSRILDRLNEKFPRLTRISAYALPKDIEAKTDEELQQLAAKGLKLLYVGIESGDDELLGRINKSENYESTAKALKRARAAGIKLSVMILNGLGGKNYSHQHALNSAKVVNEIQPEFLSTLVLSYPYGEDHFAKKFDGEFIPLNTVKLIAEMKVFIENLELESTVFRSDHASNYLVLRGNFPRDKQEMLNRINAVLDDPANARLREEWMRGL</sequence>